<feature type="region of interest" description="Disordered" evidence="6">
    <location>
        <begin position="1"/>
        <end position="28"/>
    </location>
</feature>
<dbReference type="GO" id="GO:0008270">
    <property type="term" value="F:zinc ion binding"/>
    <property type="evidence" value="ECO:0007669"/>
    <property type="project" value="UniProtKB-KW"/>
</dbReference>
<comment type="caution">
    <text evidence="8">The sequence shown here is derived from an EMBL/GenBank/DDBJ whole genome shotgun (WGS) entry which is preliminary data.</text>
</comment>
<dbReference type="GO" id="GO:0000785">
    <property type="term" value="C:chromatin"/>
    <property type="evidence" value="ECO:0007669"/>
    <property type="project" value="TreeGrafter"/>
</dbReference>
<dbReference type="Gene3D" id="3.90.70.80">
    <property type="match status" value="1"/>
</dbReference>
<dbReference type="CDD" id="cd15489">
    <property type="entry name" value="PHD_SF"/>
    <property type="match status" value="1"/>
</dbReference>
<proteinExistence type="inferred from homology"/>
<dbReference type="PANTHER" id="PTHR16081">
    <property type="entry name" value="VERTNIN"/>
    <property type="match status" value="1"/>
</dbReference>
<dbReference type="InterPro" id="IPR038765">
    <property type="entry name" value="Papain-like_cys_pep_sf"/>
</dbReference>
<evidence type="ECO:0000313" key="9">
    <source>
        <dbReference type="Proteomes" id="UP001186944"/>
    </source>
</evidence>
<dbReference type="InterPro" id="IPR011011">
    <property type="entry name" value="Znf_FYVE_PHD"/>
</dbReference>
<evidence type="ECO:0000313" key="8">
    <source>
        <dbReference type="EMBL" id="KAK3103858.1"/>
    </source>
</evidence>
<dbReference type="CDD" id="cd22791">
    <property type="entry name" value="OTU_VRTN"/>
    <property type="match status" value="1"/>
</dbReference>
<evidence type="ECO:0000256" key="3">
    <source>
        <dbReference type="ARBA" id="ARBA00022723"/>
    </source>
</evidence>
<dbReference type="PANTHER" id="PTHR16081:SF0">
    <property type="entry name" value="VERTNIN"/>
    <property type="match status" value="1"/>
</dbReference>
<accession>A0AA88YFK5</accession>
<sequence length="546" mass="61158">MFFRSSPTSAVDVPTKARTQSIPPNVDDTTPEYPCGSCRKPCIGSDDMGCESCNSWYHSTCESISQSDLTFLSKTSLPYVCKRCNLNEHGVFDYEASLRRISAAIDTKPNDAATIERIFLRDESSCVTHDRMKYDNWSMDIDSTARHLLGSNWQSSIPVSVSGDGNCLFNSLSVAMYGHELYAMELRLRCVLELIEHKDHYMNCNEHTSIQLVSPSIDEATSNCATLGSFSSSWVLHAAASVLSANIKSVYPLVNGITDQCISILNRTFIPRNNGKNKQIQIMWSGPKCGQTWTPNHFVPLLDCETSSLPKDNLIRIDDDDEFPPLTLSRSSAPKTSPPLKTTKNKDKTMTVDTAEISSLNDSYVSKSGLFDNTEQLNEYVDELNKENSLLDVSSSSDKVEHPFSNPVANSLPGKFMSAESQFLLIGENCDLVDEIPKGVKENVYFLLNDNSNKNRRAQGKSSQYIDDCGAWKSSSNVTKTEYFLKTQNGYQSIRRDKNGTYFRIVRRQNIPMSPQPNENQVAILKRKYSVLARRLENINSSLHVH</sequence>
<dbReference type="InterPro" id="IPR019786">
    <property type="entry name" value="Zinc_finger_PHD-type_CS"/>
</dbReference>
<dbReference type="InterPro" id="IPR001965">
    <property type="entry name" value="Znf_PHD"/>
</dbReference>
<dbReference type="Gene3D" id="3.30.40.10">
    <property type="entry name" value="Zinc/RING finger domain, C3HC4 (zinc finger)"/>
    <property type="match status" value="1"/>
</dbReference>
<keyword evidence="9" id="KW-1185">Reference proteome</keyword>
<reference evidence="8" key="1">
    <citation type="submission" date="2019-08" db="EMBL/GenBank/DDBJ databases">
        <title>The improved chromosome-level genome for the pearl oyster Pinctada fucata martensii using PacBio sequencing and Hi-C.</title>
        <authorList>
            <person name="Zheng Z."/>
        </authorList>
    </citation>
    <scope>NUCLEOTIDE SEQUENCE</scope>
    <source>
        <strain evidence="8">ZZ-2019</strain>
        <tissue evidence="8">Adductor muscle</tissue>
    </source>
</reference>
<protein>
    <recommendedName>
        <fullName evidence="2">Vertnin</fullName>
    </recommendedName>
</protein>
<feature type="region of interest" description="Disordered" evidence="6">
    <location>
        <begin position="322"/>
        <end position="345"/>
    </location>
</feature>
<keyword evidence="4" id="KW-0863">Zinc-finger</keyword>
<organism evidence="8 9">
    <name type="scientific">Pinctada imbricata</name>
    <name type="common">Atlantic pearl-oyster</name>
    <name type="synonym">Pinctada martensii</name>
    <dbReference type="NCBI Taxonomy" id="66713"/>
    <lineage>
        <taxon>Eukaryota</taxon>
        <taxon>Metazoa</taxon>
        <taxon>Spiralia</taxon>
        <taxon>Lophotrochozoa</taxon>
        <taxon>Mollusca</taxon>
        <taxon>Bivalvia</taxon>
        <taxon>Autobranchia</taxon>
        <taxon>Pteriomorphia</taxon>
        <taxon>Pterioida</taxon>
        <taxon>Pterioidea</taxon>
        <taxon>Pteriidae</taxon>
        <taxon>Pinctada</taxon>
    </lineage>
</organism>
<feature type="compositionally biased region" description="Polar residues" evidence="6">
    <location>
        <begin position="328"/>
        <end position="342"/>
    </location>
</feature>
<dbReference type="Pfam" id="PF02338">
    <property type="entry name" value="OTU"/>
    <property type="match status" value="1"/>
</dbReference>
<evidence type="ECO:0000256" key="4">
    <source>
        <dbReference type="ARBA" id="ARBA00022771"/>
    </source>
</evidence>
<dbReference type="InterPro" id="IPR003323">
    <property type="entry name" value="OTU_dom"/>
</dbReference>
<dbReference type="InterPro" id="IPR038822">
    <property type="entry name" value="Vertnin-like"/>
</dbReference>
<dbReference type="PROSITE" id="PS01359">
    <property type="entry name" value="ZF_PHD_1"/>
    <property type="match status" value="1"/>
</dbReference>
<dbReference type="InterPro" id="IPR013083">
    <property type="entry name" value="Znf_RING/FYVE/PHD"/>
</dbReference>
<dbReference type="SMART" id="SM00249">
    <property type="entry name" value="PHD"/>
    <property type="match status" value="1"/>
</dbReference>
<dbReference type="Proteomes" id="UP001186944">
    <property type="component" value="Unassembled WGS sequence"/>
</dbReference>
<dbReference type="InterPro" id="IPR047273">
    <property type="entry name" value="VRTN_OTU_dom"/>
</dbReference>
<feature type="domain" description="Zinc finger PHD-type" evidence="7">
    <location>
        <begin position="34"/>
        <end position="85"/>
    </location>
</feature>
<comment type="similarity">
    <text evidence="1">Belongs to the vertnin family.</text>
</comment>
<dbReference type="AlphaFoldDB" id="A0AA88YFK5"/>
<evidence type="ECO:0000256" key="1">
    <source>
        <dbReference type="ARBA" id="ARBA00007290"/>
    </source>
</evidence>
<keyword evidence="5" id="KW-0862">Zinc</keyword>
<dbReference type="SUPFAM" id="SSF54001">
    <property type="entry name" value="Cysteine proteinases"/>
    <property type="match status" value="1"/>
</dbReference>
<keyword evidence="3" id="KW-0479">Metal-binding</keyword>
<gene>
    <name evidence="8" type="ORF">FSP39_022462</name>
</gene>
<dbReference type="EMBL" id="VSWD01000005">
    <property type="protein sequence ID" value="KAK3103858.1"/>
    <property type="molecule type" value="Genomic_DNA"/>
</dbReference>
<evidence type="ECO:0000256" key="6">
    <source>
        <dbReference type="SAM" id="MobiDB-lite"/>
    </source>
</evidence>
<evidence type="ECO:0000259" key="7">
    <source>
        <dbReference type="SMART" id="SM00249"/>
    </source>
</evidence>
<evidence type="ECO:0000256" key="2">
    <source>
        <dbReference type="ARBA" id="ARBA00020188"/>
    </source>
</evidence>
<name>A0AA88YFK5_PINIB</name>
<dbReference type="GO" id="GO:0006357">
    <property type="term" value="P:regulation of transcription by RNA polymerase II"/>
    <property type="evidence" value="ECO:0007669"/>
    <property type="project" value="TreeGrafter"/>
</dbReference>
<evidence type="ECO:0000256" key="5">
    <source>
        <dbReference type="ARBA" id="ARBA00022833"/>
    </source>
</evidence>
<dbReference type="SUPFAM" id="SSF57903">
    <property type="entry name" value="FYVE/PHD zinc finger"/>
    <property type="match status" value="1"/>
</dbReference>